<dbReference type="SUPFAM" id="SSF51730">
    <property type="entry name" value="FAD-linked oxidoreductase"/>
    <property type="match status" value="1"/>
</dbReference>
<evidence type="ECO:0000256" key="1">
    <source>
        <dbReference type="ARBA" id="ARBA00005869"/>
    </source>
</evidence>
<dbReference type="InterPro" id="IPR002872">
    <property type="entry name" value="Proline_DH_dom"/>
</dbReference>
<comment type="function">
    <text evidence="5">Converts proline to delta-1-pyrroline-5-carboxylate.</text>
</comment>
<keyword evidence="4 5" id="KW-0642">Proline metabolism</keyword>
<dbReference type="GO" id="GO:0004657">
    <property type="term" value="F:proline dehydrogenase activity"/>
    <property type="evidence" value="ECO:0007669"/>
    <property type="project" value="UniProtKB-EC"/>
</dbReference>
<evidence type="ECO:0000256" key="3">
    <source>
        <dbReference type="ARBA" id="ARBA00023002"/>
    </source>
</evidence>
<comment type="similarity">
    <text evidence="1 5">Belongs to the proline oxidase family.</text>
</comment>
<feature type="domain" description="Proline dehydrogenase" evidence="6">
    <location>
        <begin position="124"/>
        <end position="460"/>
    </location>
</feature>
<keyword evidence="3 5" id="KW-0560">Oxidoreductase</keyword>
<evidence type="ECO:0000256" key="5">
    <source>
        <dbReference type="RuleBase" id="RU364054"/>
    </source>
</evidence>
<dbReference type="Gene3D" id="3.20.20.220">
    <property type="match status" value="1"/>
</dbReference>
<evidence type="ECO:0000256" key="2">
    <source>
        <dbReference type="ARBA" id="ARBA00012695"/>
    </source>
</evidence>
<dbReference type="InterPro" id="IPR015659">
    <property type="entry name" value="Proline_oxidase"/>
</dbReference>
<evidence type="ECO:0000256" key="4">
    <source>
        <dbReference type="ARBA" id="ARBA00023062"/>
    </source>
</evidence>
<keyword evidence="5" id="KW-0285">Flavoprotein</keyword>
<dbReference type="AlphaFoldDB" id="A0ABD3C3H2"/>
<dbReference type="GO" id="GO:0006560">
    <property type="term" value="P:proline metabolic process"/>
    <property type="evidence" value="ECO:0007669"/>
    <property type="project" value="UniProtKB-KW"/>
</dbReference>
<evidence type="ECO:0000313" key="7">
    <source>
        <dbReference type="EMBL" id="KAL3624112.1"/>
    </source>
</evidence>
<dbReference type="PANTHER" id="PTHR13914:SF0">
    <property type="entry name" value="PROLINE DEHYDROGENASE 1, MITOCHONDRIAL"/>
    <property type="match status" value="1"/>
</dbReference>
<dbReference type="Proteomes" id="UP001632038">
    <property type="component" value="Unassembled WGS sequence"/>
</dbReference>
<dbReference type="EMBL" id="JAVIJP010000054">
    <property type="protein sequence ID" value="KAL3624112.1"/>
    <property type="molecule type" value="Genomic_DNA"/>
</dbReference>
<keyword evidence="8" id="KW-1185">Reference proteome</keyword>
<dbReference type="Pfam" id="PF01619">
    <property type="entry name" value="Pro_dh"/>
    <property type="match status" value="1"/>
</dbReference>
<keyword evidence="5" id="KW-0274">FAD</keyword>
<name>A0ABD3C3H2_9LAMI</name>
<comment type="caution">
    <text evidence="7">The sequence shown here is derived from an EMBL/GenBank/DDBJ whole genome shotgun (WGS) entry which is preliminary data.</text>
</comment>
<proteinExistence type="inferred from homology"/>
<dbReference type="InterPro" id="IPR029041">
    <property type="entry name" value="FAD-linked_oxidoreductase-like"/>
</dbReference>
<sequence length="484" mass="53717">MANCSVRPKHIRNLRRLNSAAVPLLSLDGRSDPVRRPNRASAADNAAINLDDTESLFRPVSTGKLIRSLITIQMAGFGPMVDIGSKVMGSRLMENDFVRRSVLGFTEHTFYNHFCGGEDLSAARRTAERLWDTGLSAMLDYGLEHANDNESCDCSMEQIVETIDSSKMLENSEVSFVVVKITAICPPKLLKRVSDLLRWEYKDNSLHLPWKLKSLPVFSSSSPFYHTRIRPRPLTSDEELDLKLAYQRLNKICERAVSANIPLLIDAEDTSIQPAIDYLSYSAAVAYSRGDDDPLIFNTIQAYLKDAKDRMVIAKGAADEMGVPLGFKLVRGAYMSSEKRLADELGVESPVHDSIQDTHACYDECADILLNEIACRSGSVVLATHNVQSGKMAASKAVNLGIGKNSPNLHFAQLYGMAEGLSFGLKNAGFNVSKYTPFGPVEHIMPYLLRRAEENRGLLSTASLDKHLMRKEIIRRLLSRSKDS</sequence>
<protein>
    <recommendedName>
        <fullName evidence="2 5">Proline dehydrogenase</fullName>
        <ecNumber evidence="2 5">1.5.5.2</ecNumber>
    </recommendedName>
</protein>
<accession>A0ABD3C3H2</accession>
<evidence type="ECO:0000259" key="6">
    <source>
        <dbReference type="Pfam" id="PF01619"/>
    </source>
</evidence>
<evidence type="ECO:0000313" key="8">
    <source>
        <dbReference type="Proteomes" id="UP001632038"/>
    </source>
</evidence>
<comment type="catalytic activity">
    <reaction evidence="5">
        <text>L-proline + a quinone = (S)-1-pyrroline-5-carboxylate + a quinol + H(+)</text>
        <dbReference type="Rhea" id="RHEA:23784"/>
        <dbReference type="ChEBI" id="CHEBI:15378"/>
        <dbReference type="ChEBI" id="CHEBI:17388"/>
        <dbReference type="ChEBI" id="CHEBI:24646"/>
        <dbReference type="ChEBI" id="CHEBI:60039"/>
        <dbReference type="ChEBI" id="CHEBI:132124"/>
        <dbReference type="EC" id="1.5.5.2"/>
    </reaction>
</comment>
<reference evidence="8" key="1">
    <citation type="journal article" date="2024" name="IScience">
        <title>Strigolactones Initiate the Formation of Haustorium-like Structures in Castilleja.</title>
        <authorList>
            <person name="Buerger M."/>
            <person name="Peterson D."/>
            <person name="Chory J."/>
        </authorList>
    </citation>
    <scope>NUCLEOTIDE SEQUENCE [LARGE SCALE GENOMIC DNA]</scope>
</reference>
<dbReference type="PANTHER" id="PTHR13914">
    <property type="entry name" value="PROLINE OXIDASE"/>
    <property type="match status" value="1"/>
</dbReference>
<organism evidence="7 8">
    <name type="scientific">Castilleja foliolosa</name>
    <dbReference type="NCBI Taxonomy" id="1961234"/>
    <lineage>
        <taxon>Eukaryota</taxon>
        <taxon>Viridiplantae</taxon>
        <taxon>Streptophyta</taxon>
        <taxon>Embryophyta</taxon>
        <taxon>Tracheophyta</taxon>
        <taxon>Spermatophyta</taxon>
        <taxon>Magnoliopsida</taxon>
        <taxon>eudicotyledons</taxon>
        <taxon>Gunneridae</taxon>
        <taxon>Pentapetalae</taxon>
        <taxon>asterids</taxon>
        <taxon>lamiids</taxon>
        <taxon>Lamiales</taxon>
        <taxon>Orobanchaceae</taxon>
        <taxon>Pedicularideae</taxon>
        <taxon>Castillejinae</taxon>
        <taxon>Castilleja</taxon>
    </lineage>
</organism>
<dbReference type="EC" id="1.5.5.2" evidence="2 5"/>
<comment type="cofactor">
    <cofactor evidence="5">
        <name>FAD</name>
        <dbReference type="ChEBI" id="CHEBI:57692"/>
    </cofactor>
</comment>
<gene>
    <name evidence="7" type="ORF">CASFOL_032928</name>
</gene>